<dbReference type="Gene3D" id="3.30.70.1230">
    <property type="entry name" value="Nucleotide cyclase"/>
    <property type="match status" value="1"/>
</dbReference>
<keyword evidence="3" id="KW-1185">Reference proteome</keyword>
<evidence type="ECO:0000259" key="1">
    <source>
        <dbReference type="PROSITE" id="PS50125"/>
    </source>
</evidence>
<dbReference type="OrthoDB" id="60033at2759"/>
<name>A0A2C6KFU0_9APIC</name>
<comment type="caution">
    <text evidence="2">The sequence shown here is derived from an EMBL/GenBank/DDBJ whole genome shotgun (WGS) entry which is preliminary data.</text>
</comment>
<feature type="domain" description="Guanylate cyclase" evidence="1">
    <location>
        <begin position="52"/>
        <end position="208"/>
    </location>
</feature>
<dbReference type="GO" id="GO:0035556">
    <property type="term" value="P:intracellular signal transduction"/>
    <property type="evidence" value="ECO:0007669"/>
    <property type="project" value="InterPro"/>
</dbReference>
<dbReference type="Proteomes" id="UP000221165">
    <property type="component" value="Unassembled WGS sequence"/>
</dbReference>
<dbReference type="PANTHER" id="PTHR43336:SF3">
    <property type="entry name" value="GUANYLATE CYCLASE DOMAIN-CONTAINING PROTEIN"/>
    <property type="match status" value="1"/>
</dbReference>
<dbReference type="PROSITE" id="PS50125">
    <property type="entry name" value="GUANYLATE_CYCLASE_2"/>
    <property type="match status" value="1"/>
</dbReference>
<dbReference type="Pfam" id="PF00211">
    <property type="entry name" value="Guanylate_cyc"/>
    <property type="match status" value="1"/>
</dbReference>
<reference evidence="2 3" key="1">
    <citation type="journal article" date="2017" name="Int. J. Parasitol.">
        <title>The genome of the protozoan parasite Cystoisospora suis and a reverse vaccinology approach to identify vaccine candidates.</title>
        <authorList>
            <person name="Palmieri N."/>
            <person name="Shrestha A."/>
            <person name="Ruttkowski B."/>
            <person name="Beck T."/>
            <person name="Vogl C."/>
            <person name="Tomley F."/>
            <person name="Blake D.P."/>
            <person name="Joachim A."/>
        </authorList>
    </citation>
    <scope>NUCLEOTIDE SEQUENCE [LARGE SCALE GENOMIC DNA]</scope>
    <source>
        <strain evidence="2 3">Wien I</strain>
    </source>
</reference>
<protein>
    <submittedName>
        <fullName evidence="2">Adenylate and guanylate cyclase catalytic domain-containing protein</fullName>
    </submittedName>
</protein>
<dbReference type="RefSeq" id="XP_067918126.1">
    <property type="nucleotide sequence ID" value="XM_068069899.1"/>
</dbReference>
<dbReference type="InterPro" id="IPR029787">
    <property type="entry name" value="Nucleotide_cyclase"/>
</dbReference>
<evidence type="ECO:0000313" key="2">
    <source>
        <dbReference type="EMBL" id="PHJ16397.1"/>
    </source>
</evidence>
<evidence type="ECO:0000313" key="3">
    <source>
        <dbReference type="Proteomes" id="UP000221165"/>
    </source>
</evidence>
<sequence length="399" mass="44324">METAMLEKTIIKIGGLLALGFGEAGAEIIAGNMKNADGGVNAMIDGKKLQAIFGFCDIRNFTDATEILKEKVMIFVNQIAEIVHGTVDAFSGCANKNIGDAFLLVWKFPEIERDNGVREQLIDTATMNRLADLALVSFVKIIAGINKSSVLAEYREIPELIHRLGTGWKVKMGFGLHVGWAIEGAIGSEYKIDASYLSPNVNMASRLEAATKQYGVYILISNELYDIMSPQAQMNCRQIDRATVKGSQVPLGLYTVDLDPGRLSVAQRVMGIGGGMRGGGMGGGGLGADRLNKLRMRQQRALQKQKMWSSRTSISAMFETDPDIVTMREHLTKEFMNTFRRGFSHYQAGEWYRAREIFLKSQYMLGVEDVPTTVLLNFMDGYDYIAPPEWRGYRELVEK</sequence>
<dbReference type="GO" id="GO:0009190">
    <property type="term" value="P:cyclic nucleotide biosynthetic process"/>
    <property type="evidence" value="ECO:0007669"/>
    <property type="project" value="InterPro"/>
</dbReference>
<accession>A0A2C6KFU0</accession>
<dbReference type="PANTHER" id="PTHR43336">
    <property type="entry name" value="OXYGEN SENSOR HISTIDINE KINASE RESPONSE REGULATOR DEVS/DOSS"/>
    <property type="match status" value="1"/>
</dbReference>
<dbReference type="InterPro" id="IPR001054">
    <property type="entry name" value="A/G_cyclase"/>
</dbReference>
<proteinExistence type="predicted"/>
<dbReference type="VEuPathDB" id="ToxoDB:CSUI_009790"/>
<dbReference type="CDD" id="cd07302">
    <property type="entry name" value="CHD"/>
    <property type="match status" value="1"/>
</dbReference>
<gene>
    <name evidence="2" type="ORF">CSUI_009790</name>
</gene>
<organism evidence="2 3">
    <name type="scientific">Cystoisospora suis</name>
    <dbReference type="NCBI Taxonomy" id="483139"/>
    <lineage>
        <taxon>Eukaryota</taxon>
        <taxon>Sar</taxon>
        <taxon>Alveolata</taxon>
        <taxon>Apicomplexa</taxon>
        <taxon>Conoidasida</taxon>
        <taxon>Coccidia</taxon>
        <taxon>Eucoccidiorida</taxon>
        <taxon>Eimeriorina</taxon>
        <taxon>Sarcocystidae</taxon>
        <taxon>Cystoisospora</taxon>
    </lineage>
</organism>
<dbReference type="AlphaFoldDB" id="A0A2C6KFU0"/>
<dbReference type="EMBL" id="MIGC01006036">
    <property type="protein sequence ID" value="PHJ16397.1"/>
    <property type="molecule type" value="Genomic_DNA"/>
</dbReference>
<dbReference type="SUPFAM" id="SSF55073">
    <property type="entry name" value="Nucleotide cyclase"/>
    <property type="match status" value="1"/>
</dbReference>
<dbReference type="GeneID" id="94433110"/>